<protein>
    <submittedName>
        <fullName evidence="2">Uncharacterized protein</fullName>
    </submittedName>
</protein>
<evidence type="ECO:0000313" key="2">
    <source>
        <dbReference type="EMBL" id="KIN97497.1"/>
    </source>
</evidence>
<organism evidence="2 3">
    <name type="scientific">Pisolithus tinctorius Marx 270</name>
    <dbReference type="NCBI Taxonomy" id="870435"/>
    <lineage>
        <taxon>Eukaryota</taxon>
        <taxon>Fungi</taxon>
        <taxon>Dikarya</taxon>
        <taxon>Basidiomycota</taxon>
        <taxon>Agaricomycotina</taxon>
        <taxon>Agaricomycetes</taxon>
        <taxon>Agaricomycetidae</taxon>
        <taxon>Boletales</taxon>
        <taxon>Sclerodermatineae</taxon>
        <taxon>Pisolithaceae</taxon>
        <taxon>Pisolithus</taxon>
    </lineage>
</organism>
<dbReference type="HOGENOM" id="CLU_016057_2_0_1"/>
<feature type="non-terminal residue" evidence="2">
    <location>
        <position position="1"/>
    </location>
</feature>
<dbReference type="EMBL" id="KN832028">
    <property type="protein sequence ID" value="KIN97497.1"/>
    <property type="molecule type" value="Genomic_DNA"/>
</dbReference>
<evidence type="ECO:0000313" key="3">
    <source>
        <dbReference type="Proteomes" id="UP000054217"/>
    </source>
</evidence>
<feature type="non-terminal residue" evidence="2">
    <location>
        <position position="479"/>
    </location>
</feature>
<name>A0A0C3IKL4_PISTI</name>
<dbReference type="Proteomes" id="UP000054217">
    <property type="component" value="Unassembled WGS sequence"/>
</dbReference>
<evidence type="ECO:0000256" key="1">
    <source>
        <dbReference type="SAM" id="MobiDB-lite"/>
    </source>
</evidence>
<dbReference type="OrthoDB" id="2634326at2759"/>
<keyword evidence="3" id="KW-1185">Reference proteome</keyword>
<reference evidence="2 3" key="1">
    <citation type="submission" date="2014-04" db="EMBL/GenBank/DDBJ databases">
        <authorList>
            <consortium name="DOE Joint Genome Institute"/>
            <person name="Kuo A."/>
            <person name="Kohler A."/>
            <person name="Costa M.D."/>
            <person name="Nagy L.G."/>
            <person name="Floudas D."/>
            <person name="Copeland A."/>
            <person name="Barry K.W."/>
            <person name="Cichocki N."/>
            <person name="Veneault-Fourrey C."/>
            <person name="LaButti K."/>
            <person name="Lindquist E.A."/>
            <person name="Lipzen A."/>
            <person name="Lundell T."/>
            <person name="Morin E."/>
            <person name="Murat C."/>
            <person name="Sun H."/>
            <person name="Tunlid A."/>
            <person name="Henrissat B."/>
            <person name="Grigoriev I.V."/>
            <person name="Hibbett D.S."/>
            <person name="Martin F."/>
            <person name="Nordberg H.P."/>
            <person name="Cantor M.N."/>
            <person name="Hua S.X."/>
        </authorList>
    </citation>
    <scope>NUCLEOTIDE SEQUENCE [LARGE SCALE GENOMIC DNA]</scope>
    <source>
        <strain evidence="2 3">Marx 270</strain>
    </source>
</reference>
<sequence>ITSLDARVVACKDRWVITSPNADFVPEPYIFKEVDLCPHADGRFSLVDCFQWPQRYEKNYEYAVCIPRKNMVPTLNIAWFTPTSADFVLPLGSVYPVGTLEETKVKAFEELLQQLRSRYHPLHNRPVGRDLMTQLVRSVQHEVLRLRHHPLLFRDLVIFVAQLQHKLLDIYALLEYIEILYLLLSSPRSKPVCTNPTWMGCFTKDTATCEALYFTGVPVWLVHTEVYISPDMNIKEPVRLTCPEDIVKAMYSEKGVAKPFPSIYRGAGGLLHHIHTHRDYEGTFAEQPEPLQESFATSSSNPSSSTGKQSTKKQTRAAREQATAGPSRGIASTKLAVRAILGDIIQAAHDDPVRTSEEIEWRGMQVRASSLSDPPLHFTCSLLWELYELNFCYELRALNQALVPQLWPDSLDKYTCQSLLWSIFPGGCGLSSWSAPLPQEPCDLGLTASEMEVALPYLNKFCQLLSAWPGAPFCLKSPI</sequence>
<feature type="compositionally biased region" description="Low complexity" evidence="1">
    <location>
        <begin position="294"/>
        <end position="309"/>
    </location>
</feature>
<dbReference type="InParanoid" id="A0A0C3IKL4"/>
<accession>A0A0C3IKL4</accession>
<proteinExistence type="predicted"/>
<gene>
    <name evidence="2" type="ORF">M404DRAFT_88240</name>
</gene>
<dbReference type="AlphaFoldDB" id="A0A0C3IKL4"/>
<reference evidence="3" key="2">
    <citation type="submission" date="2015-01" db="EMBL/GenBank/DDBJ databases">
        <title>Evolutionary Origins and Diversification of the Mycorrhizal Mutualists.</title>
        <authorList>
            <consortium name="DOE Joint Genome Institute"/>
            <consortium name="Mycorrhizal Genomics Consortium"/>
            <person name="Kohler A."/>
            <person name="Kuo A."/>
            <person name="Nagy L.G."/>
            <person name="Floudas D."/>
            <person name="Copeland A."/>
            <person name="Barry K.W."/>
            <person name="Cichocki N."/>
            <person name="Veneault-Fourrey C."/>
            <person name="LaButti K."/>
            <person name="Lindquist E.A."/>
            <person name="Lipzen A."/>
            <person name="Lundell T."/>
            <person name="Morin E."/>
            <person name="Murat C."/>
            <person name="Riley R."/>
            <person name="Ohm R."/>
            <person name="Sun H."/>
            <person name="Tunlid A."/>
            <person name="Henrissat B."/>
            <person name="Grigoriev I.V."/>
            <person name="Hibbett D.S."/>
            <person name="Martin F."/>
        </authorList>
    </citation>
    <scope>NUCLEOTIDE SEQUENCE [LARGE SCALE GENOMIC DNA]</scope>
    <source>
        <strain evidence="3">Marx 270</strain>
    </source>
</reference>
<feature type="region of interest" description="Disordered" evidence="1">
    <location>
        <begin position="290"/>
        <end position="328"/>
    </location>
</feature>